<dbReference type="PaxDb" id="1198114-AciX9_0533"/>
<gene>
    <name evidence="2" type="ordered locus">AciX9_0533</name>
</gene>
<dbReference type="SUPFAM" id="SSF88723">
    <property type="entry name" value="PIN domain-like"/>
    <property type="match status" value="1"/>
</dbReference>
<dbReference type="STRING" id="1198114.AciX9_0533"/>
<proteinExistence type="predicted"/>
<feature type="domain" description="PIN" evidence="1">
    <location>
        <begin position="11"/>
        <end position="129"/>
    </location>
</feature>
<dbReference type="OrthoDB" id="13900at2"/>
<dbReference type="Proteomes" id="UP000000343">
    <property type="component" value="Chromosome"/>
</dbReference>
<dbReference type="Gene3D" id="3.40.50.1010">
    <property type="entry name" value="5'-nuclease"/>
    <property type="match status" value="1"/>
</dbReference>
<dbReference type="InterPro" id="IPR029060">
    <property type="entry name" value="PIN-like_dom_sf"/>
</dbReference>
<protein>
    <submittedName>
        <fullName evidence="2">PIN domain protein</fullName>
    </submittedName>
</protein>
<dbReference type="eggNOG" id="COG5573">
    <property type="taxonomic scope" value="Bacteria"/>
</dbReference>
<keyword evidence="3" id="KW-1185">Reference proteome</keyword>
<dbReference type="KEGG" id="acm:AciX9_0533"/>
<evidence type="ECO:0000313" key="3">
    <source>
        <dbReference type="Proteomes" id="UP000000343"/>
    </source>
</evidence>
<name>E8WYK7_GRATM</name>
<organism evidence="3">
    <name type="scientific">Granulicella tundricola (strain ATCC BAA-1859 / DSM 23138 / MP5ACTX9)</name>
    <dbReference type="NCBI Taxonomy" id="1198114"/>
    <lineage>
        <taxon>Bacteria</taxon>
        <taxon>Pseudomonadati</taxon>
        <taxon>Acidobacteriota</taxon>
        <taxon>Terriglobia</taxon>
        <taxon>Terriglobales</taxon>
        <taxon>Acidobacteriaceae</taxon>
        <taxon>Granulicella</taxon>
    </lineage>
</organism>
<dbReference type="HOGENOM" id="CLU_128080_0_0_0"/>
<dbReference type="AlphaFoldDB" id="E8WYK7"/>
<dbReference type="RefSeq" id="WP_013578933.1">
    <property type="nucleotide sequence ID" value="NC_015064.1"/>
</dbReference>
<reference evidence="3" key="1">
    <citation type="submission" date="2011-01" db="EMBL/GenBank/DDBJ databases">
        <title>Complete sequence of chromosome of Acidobacterium sp. MP5ACTX9.</title>
        <authorList>
            <consortium name="US DOE Joint Genome Institute"/>
            <person name="Lucas S."/>
            <person name="Copeland A."/>
            <person name="Lapidus A."/>
            <person name="Cheng J.-F."/>
            <person name="Goodwin L."/>
            <person name="Pitluck S."/>
            <person name="Teshima H."/>
            <person name="Detter J.C."/>
            <person name="Han C."/>
            <person name="Tapia R."/>
            <person name="Land M."/>
            <person name="Hauser L."/>
            <person name="Kyrpides N."/>
            <person name="Ivanova N."/>
            <person name="Ovchinnikova G."/>
            <person name="Pagani I."/>
            <person name="Rawat S.R."/>
            <person name="Mannisto M."/>
            <person name="Haggblom M.M."/>
            <person name="Woyke T."/>
        </authorList>
    </citation>
    <scope>NUCLEOTIDE SEQUENCE [LARGE SCALE GENOMIC DNA]</scope>
    <source>
        <strain evidence="3">MP5ACTX9</strain>
    </source>
</reference>
<dbReference type="Pfam" id="PF01850">
    <property type="entry name" value="PIN"/>
    <property type="match status" value="1"/>
</dbReference>
<sequence length="152" mass="16950">MNSTTETSISVDTNILFYSFDPRDVSKHEIAKRIMSFCLERKAQIALQVLAEFHHASVRKNVVSPLQADAIVQDFMQRMPVIATTPGDLATALDLRQRHGLQIFDCLILAVNNRSGCASFLSEDLQHNRKIGQITVLNPFLLTPSELDALLA</sequence>
<evidence type="ECO:0000313" key="2">
    <source>
        <dbReference type="EMBL" id="ADW67605.1"/>
    </source>
</evidence>
<dbReference type="InterPro" id="IPR002716">
    <property type="entry name" value="PIN_dom"/>
</dbReference>
<evidence type="ECO:0000259" key="1">
    <source>
        <dbReference type="Pfam" id="PF01850"/>
    </source>
</evidence>
<dbReference type="CDD" id="cd18692">
    <property type="entry name" value="PIN_VapC-like"/>
    <property type="match status" value="1"/>
</dbReference>
<accession>E8WYK7</accession>
<dbReference type="EMBL" id="CP002480">
    <property type="protein sequence ID" value="ADW67605.1"/>
    <property type="molecule type" value="Genomic_DNA"/>
</dbReference>